<proteinExistence type="predicted"/>
<feature type="transmembrane region" description="Helical" evidence="1">
    <location>
        <begin position="58"/>
        <end position="77"/>
    </location>
</feature>
<feature type="transmembrane region" description="Helical" evidence="1">
    <location>
        <begin position="346"/>
        <end position="368"/>
    </location>
</feature>
<evidence type="ECO:0000256" key="1">
    <source>
        <dbReference type="SAM" id="Phobius"/>
    </source>
</evidence>
<evidence type="ECO:0000313" key="3">
    <source>
        <dbReference type="Proteomes" id="UP000767291"/>
    </source>
</evidence>
<name>A0ABS4E8D3_9FIRM</name>
<accession>A0ABS4E8D3</accession>
<dbReference type="RefSeq" id="WP_209455765.1">
    <property type="nucleotide sequence ID" value="NZ_JAGGJX010000001.1"/>
</dbReference>
<reference evidence="2 3" key="1">
    <citation type="submission" date="2021-03" db="EMBL/GenBank/DDBJ databases">
        <title>Genomic Encyclopedia of Type Strains, Phase IV (KMG-IV): sequencing the most valuable type-strain genomes for metagenomic binning, comparative biology and taxonomic classification.</title>
        <authorList>
            <person name="Goeker M."/>
        </authorList>
    </citation>
    <scope>NUCLEOTIDE SEQUENCE [LARGE SCALE GENOMIC DNA]</scope>
    <source>
        <strain evidence="2 3">DSM 1289</strain>
    </source>
</reference>
<keyword evidence="1" id="KW-0472">Membrane</keyword>
<protein>
    <submittedName>
        <fullName evidence="2">ABC-2 type transport system permease protein</fullName>
    </submittedName>
</protein>
<dbReference type="EMBL" id="JAGGJX010000001">
    <property type="protein sequence ID" value="MBP1854208.1"/>
    <property type="molecule type" value="Genomic_DNA"/>
</dbReference>
<feature type="transmembrane region" description="Helical" evidence="1">
    <location>
        <begin position="300"/>
        <end position="326"/>
    </location>
</feature>
<sequence length="520" mass="58916">MKINNLKSNKSKDNKKMIAFAIICTIILGFIGYFFYNISSGIITLLIEYNNQNFGPEIVLLGGFFLSILITFFTSIYKAPSYLFHLRDFDILTSLPIKDSTILVSKIVGMLYTNYFFSFFIMVIPSIAYHVQLGSYPLFGLVLFLLFLTTPLLPITISAIISYILGGISSKIKYKNLILIFGSMVLLIGYMILMMKIQSSSTYFIENGSSIIRTIETVYPPNFYFVDALKNCNIISLIIFSLYSLVPFAIFILIFSKGFRKINSRMKGIGSASTYSVGKIKSYSLIRALVNREFRRYFGIYSYIVNTSFSLVMLVVASAALILFGVDKVGDFLDVEIIMNIIQLQILIFILLILLLTCTTYCSISLEGKNLWILKSSPIEEKDIFKSKIYMNTILNTPITVFSFILLSAYFKFDLVFSIISIIGIIAFAFLVAIIGLVANLMFPNLNWKNEVAVVKRSASMFFTWIAIAIYLGVFFIVGTLTNFNNVDLFILLAVLITVFIDLVIWKWLKVKGSEIFRSL</sequence>
<feature type="transmembrane region" description="Helical" evidence="1">
    <location>
        <begin position="389"/>
        <end position="411"/>
    </location>
</feature>
<keyword evidence="1" id="KW-1133">Transmembrane helix</keyword>
<feature type="transmembrane region" description="Helical" evidence="1">
    <location>
        <begin position="177"/>
        <end position="197"/>
    </location>
</feature>
<feature type="transmembrane region" description="Helical" evidence="1">
    <location>
        <begin position="138"/>
        <end position="165"/>
    </location>
</feature>
<organism evidence="2 3">
    <name type="scientific">Metaclostridioides mangenotii</name>
    <dbReference type="NCBI Taxonomy" id="1540"/>
    <lineage>
        <taxon>Bacteria</taxon>
        <taxon>Bacillati</taxon>
        <taxon>Bacillota</taxon>
        <taxon>Clostridia</taxon>
        <taxon>Peptostreptococcales</taxon>
        <taxon>Peptostreptococcaceae</taxon>
        <taxon>Metaclostridioides</taxon>
    </lineage>
</organism>
<feature type="transmembrane region" description="Helical" evidence="1">
    <location>
        <begin position="20"/>
        <end position="38"/>
    </location>
</feature>
<feature type="transmembrane region" description="Helical" evidence="1">
    <location>
        <begin position="234"/>
        <end position="256"/>
    </location>
</feature>
<feature type="transmembrane region" description="Helical" evidence="1">
    <location>
        <begin position="490"/>
        <end position="509"/>
    </location>
</feature>
<dbReference type="Proteomes" id="UP000767291">
    <property type="component" value="Unassembled WGS sequence"/>
</dbReference>
<evidence type="ECO:0000313" key="2">
    <source>
        <dbReference type="EMBL" id="MBP1854208.1"/>
    </source>
</evidence>
<gene>
    <name evidence="2" type="ORF">J2Z43_000598</name>
</gene>
<feature type="transmembrane region" description="Helical" evidence="1">
    <location>
        <begin position="462"/>
        <end position="484"/>
    </location>
</feature>
<feature type="transmembrane region" description="Helical" evidence="1">
    <location>
        <begin position="112"/>
        <end position="132"/>
    </location>
</feature>
<keyword evidence="3" id="KW-1185">Reference proteome</keyword>
<comment type="caution">
    <text evidence="2">The sequence shown here is derived from an EMBL/GenBank/DDBJ whole genome shotgun (WGS) entry which is preliminary data.</text>
</comment>
<feature type="transmembrane region" description="Helical" evidence="1">
    <location>
        <begin position="417"/>
        <end position="441"/>
    </location>
</feature>
<keyword evidence="1" id="KW-0812">Transmembrane</keyword>